<feature type="transmembrane region" description="Helical" evidence="1">
    <location>
        <begin position="57"/>
        <end position="77"/>
    </location>
</feature>
<proteinExistence type="predicted"/>
<evidence type="ECO:0000313" key="3">
    <source>
        <dbReference type="Proteomes" id="UP000478417"/>
    </source>
</evidence>
<gene>
    <name evidence="2" type="ORF">G0Q06_12395</name>
</gene>
<organism evidence="2 3">
    <name type="scientific">Oceanipulchritudo coccoides</name>
    <dbReference type="NCBI Taxonomy" id="2706888"/>
    <lineage>
        <taxon>Bacteria</taxon>
        <taxon>Pseudomonadati</taxon>
        <taxon>Verrucomicrobiota</taxon>
        <taxon>Opitutia</taxon>
        <taxon>Puniceicoccales</taxon>
        <taxon>Oceanipulchritudinaceae</taxon>
        <taxon>Oceanipulchritudo</taxon>
    </lineage>
</organism>
<keyword evidence="1" id="KW-0472">Membrane</keyword>
<evidence type="ECO:0000256" key="1">
    <source>
        <dbReference type="SAM" id="Phobius"/>
    </source>
</evidence>
<protein>
    <submittedName>
        <fullName evidence="2">DUF502 domain-containing protein</fullName>
    </submittedName>
</protein>
<keyword evidence="1" id="KW-0812">Transmembrane</keyword>
<dbReference type="RefSeq" id="WP_163966552.1">
    <property type="nucleotide sequence ID" value="NZ_JAAGNX010000003.1"/>
</dbReference>
<keyword evidence="1" id="KW-1133">Transmembrane helix</keyword>
<dbReference type="PANTHER" id="PTHR31876:SF26">
    <property type="entry name" value="PROTEIN LIKE COV 2"/>
    <property type="match status" value="1"/>
</dbReference>
<dbReference type="Pfam" id="PF04367">
    <property type="entry name" value="DUF502"/>
    <property type="match status" value="1"/>
</dbReference>
<reference evidence="2 3" key="1">
    <citation type="submission" date="2020-02" db="EMBL/GenBank/DDBJ databases">
        <title>Albibacoteraceae fam. nov., the first described family within the subdivision 4 Verrucomicrobia.</title>
        <authorList>
            <person name="Xi F."/>
        </authorList>
    </citation>
    <scope>NUCLEOTIDE SEQUENCE [LARGE SCALE GENOMIC DNA]</scope>
    <source>
        <strain evidence="2 3">CK1056</strain>
    </source>
</reference>
<dbReference type="Proteomes" id="UP000478417">
    <property type="component" value="Unassembled WGS sequence"/>
</dbReference>
<dbReference type="PANTHER" id="PTHR31876">
    <property type="entry name" value="COV-LIKE PROTEIN 1"/>
    <property type="match status" value="1"/>
</dbReference>
<feature type="transmembrane region" description="Helical" evidence="1">
    <location>
        <begin position="12"/>
        <end position="30"/>
    </location>
</feature>
<dbReference type="EMBL" id="JAAGNX010000003">
    <property type="protein sequence ID" value="NDV63257.1"/>
    <property type="molecule type" value="Genomic_DNA"/>
</dbReference>
<sequence length="225" mass="25237">MLRNLRNAFVSGLLLLAPVGVTFFVINFLIQKIGIPTRQLIFFFIPPKQFSHVWLEYSLYVAAIVVVGCLITLLGWLSKLLIGRILVNTFERVVDNVPVVRNVYNTVKQIRDTFVQQEKAVFQKSVLIEYPRKGIWVLGFMTGHGKGEIQAQTHSELINVFIPTTPNPTSGFLLMVPKEEVRELDMSIPDAMKLIISGGAVVPPWKDALPEDSKSLQSSDTTPMV</sequence>
<name>A0A6B2M558_9BACT</name>
<dbReference type="AlphaFoldDB" id="A0A6B2M558"/>
<comment type="caution">
    <text evidence="2">The sequence shown here is derived from an EMBL/GenBank/DDBJ whole genome shotgun (WGS) entry which is preliminary data.</text>
</comment>
<keyword evidence="3" id="KW-1185">Reference proteome</keyword>
<evidence type="ECO:0000313" key="2">
    <source>
        <dbReference type="EMBL" id="NDV63257.1"/>
    </source>
</evidence>
<accession>A0A6B2M558</accession>
<dbReference type="InterPro" id="IPR007462">
    <property type="entry name" value="COV1-like"/>
</dbReference>